<reference evidence="3 4" key="1">
    <citation type="submission" date="2016-10" db="EMBL/GenBank/DDBJ databases">
        <authorList>
            <person name="de Groot N.N."/>
        </authorList>
    </citation>
    <scope>NUCLEOTIDE SEQUENCE [LARGE SCALE GENOMIC DNA]</scope>
    <source>
        <strain evidence="3 4">CGMCC 1.10210</strain>
    </source>
</reference>
<organism evidence="3 4">
    <name type="scientific">Devosia psychrophila</name>
    <dbReference type="NCBI Taxonomy" id="728005"/>
    <lineage>
        <taxon>Bacteria</taxon>
        <taxon>Pseudomonadati</taxon>
        <taxon>Pseudomonadota</taxon>
        <taxon>Alphaproteobacteria</taxon>
        <taxon>Hyphomicrobiales</taxon>
        <taxon>Devosiaceae</taxon>
        <taxon>Devosia</taxon>
    </lineage>
</organism>
<dbReference type="AlphaFoldDB" id="A0A1I1K9V1"/>
<keyword evidence="3" id="KW-0255">Endonuclease</keyword>
<dbReference type="GO" id="GO:0004519">
    <property type="term" value="F:endonuclease activity"/>
    <property type="evidence" value="ECO:0007669"/>
    <property type="project" value="UniProtKB-KW"/>
</dbReference>
<gene>
    <name evidence="3" type="ORF">SAMN04488059_10727</name>
</gene>
<name>A0A1I1K9V1_9HYPH</name>
<dbReference type="PANTHER" id="PTHR34477:SF1">
    <property type="entry name" value="UPF0213 PROTEIN YHBQ"/>
    <property type="match status" value="1"/>
</dbReference>
<evidence type="ECO:0000313" key="4">
    <source>
        <dbReference type="Proteomes" id="UP000182258"/>
    </source>
</evidence>
<dbReference type="EMBL" id="FOMB01000007">
    <property type="protein sequence ID" value="SFC57072.1"/>
    <property type="molecule type" value="Genomic_DNA"/>
</dbReference>
<dbReference type="OrthoDB" id="287318at2"/>
<evidence type="ECO:0000259" key="2">
    <source>
        <dbReference type="PROSITE" id="PS50164"/>
    </source>
</evidence>
<dbReference type="STRING" id="728005.SAMN04488059_10727"/>
<keyword evidence="3" id="KW-0378">Hydrolase</keyword>
<dbReference type="Proteomes" id="UP000182258">
    <property type="component" value="Unassembled WGS sequence"/>
</dbReference>
<evidence type="ECO:0000313" key="3">
    <source>
        <dbReference type="EMBL" id="SFC57072.1"/>
    </source>
</evidence>
<dbReference type="InterPro" id="IPR050190">
    <property type="entry name" value="UPF0213_domain"/>
</dbReference>
<dbReference type="Pfam" id="PF01541">
    <property type="entry name" value="GIY-YIG"/>
    <property type="match status" value="1"/>
</dbReference>
<feature type="domain" description="GIY-YIG" evidence="2">
    <location>
        <begin position="1"/>
        <end position="77"/>
    </location>
</feature>
<comment type="similarity">
    <text evidence="1">Belongs to the UPF0213 family.</text>
</comment>
<dbReference type="CDD" id="cd10456">
    <property type="entry name" value="GIY-YIG_UPF0213"/>
    <property type="match status" value="1"/>
</dbReference>
<dbReference type="RefSeq" id="WP_074797425.1">
    <property type="nucleotide sequence ID" value="NZ_FOMB01000007.1"/>
</dbReference>
<evidence type="ECO:0000256" key="1">
    <source>
        <dbReference type="ARBA" id="ARBA00007435"/>
    </source>
</evidence>
<dbReference type="Gene3D" id="3.40.1440.10">
    <property type="entry name" value="GIY-YIG endonuclease"/>
    <property type="match status" value="1"/>
</dbReference>
<keyword evidence="3" id="KW-0540">Nuclease</keyword>
<protein>
    <submittedName>
        <fullName evidence="3">Putative endonuclease</fullName>
    </submittedName>
</protein>
<dbReference type="InterPro" id="IPR035901">
    <property type="entry name" value="GIY-YIG_endonuc_sf"/>
</dbReference>
<proteinExistence type="inferred from homology"/>
<dbReference type="InterPro" id="IPR000305">
    <property type="entry name" value="GIY-YIG_endonuc"/>
</dbReference>
<accession>A0A1I1K9V1</accession>
<dbReference type="PANTHER" id="PTHR34477">
    <property type="entry name" value="UPF0213 PROTEIN YHBQ"/>
    <property type="match status" value="1"/>
</dbReference>
<dbReference type="SUPFAM" id="SSF82771">
    <property type="entry name" value="GIY-YIG endonuclease"/>
    <property type="match status" value="1"/>
</dbReference>
<sequence>MTFTVYILECSDGSYYTGLTRRPMEERLWEHNAGVVEGYTHSRRPVVVRCVETTESAREAITRERQIKGWSRRKKEALMAGDYEGLPALARTAAARPRGSTGSP</sequence>
<dbReference type="PROSITE" id="PS50164">
    <property type="entry name" value="GIY_YIG"/>
    <property type="match status" value="1"/>
</dbReference>